<comment type="caution">
    <text evidence="1">The sequence shown here is derived from an EMBL/GenBank/DDBJ whole genome shotgun (WGS) entry which is preliminary data.</text>
</comment>
<accession>A0ABR2KSS4</accession>
<evidence type="ECO:0000313" key="1">
    <source>
        <dbReference type="EMBL" id="KAK8893000.1"/>
    </source>
</evidence>
<keyword evidence="2" id="KW-1185">Reference proteome</keyword>
<proteinExistence type="predicted"/>
<dbReference type="EMBL" id="JAPFFF010000004">
    <property type="protein sequence ID" value="KAK8893000.1"/>
    <property type="molecule type" value="Genomic_DNA"/>
</dbReference>
<name>A0ABR2KSS4_9EUKA</name>
<organism evidence="1 2">
    <name type="scientific">Tritrichomonas musculus</name>
    <dbReference type="NCBI Taxonomy" id="1915356"/>
    <lineage>
        <taxon>Eukaryota</taxon>
        <taxon>Metamonada</taxon>
        <taxon>Parabasalia</taxon>
        <taxon>Tritrichomonadida</taxon>
        <taxon>Tritrichomonadidae</taxon>
        <taxon>Tritrichomonas</taxon>
    </lineage>
</organism>
<sequence>MPPRKAKVPPSLSRKNNPEKVVTMNLLNGFTIAGSRGEAIIEEILQQKIKKASLNGLIQLGSIIGDLIGIKLPRNYKRKKDLIVKWFEEHEELITPYLSYLRVEFDCGNKDSDAEELSNASII</sequence>
<protein>
    <submittedName>
        <fullName evidence="1">Uncharacterized protein</fullName>
    </submittedName>
</protein>
<dbReference type="Proteomes" id="UP001470230">
    <property type="component" value="Unassembled WGS sequence"/>
</dbReference>
<reference evidence="1 2" key="1">
    <citation type="submission" date="2024-04" db="EMBL/GenBank/DDBJ databases">
        <title>Tritrichomonas musculus Genome.</title>
        <authorList>
            <person name="Alves-Ferreira E."/>
            <person name="Grigg M."/>
            <person name="Lorenzi H."/>
            <person name="Galac M."/>
        </authorList>
    </citation>
    <scope>NUCLEOTIDE SEQUENCE [LARGE SCALE GENOMIC DNA]</scope>
    <source>
        <strain evidence="1 2">EAF2021</strain>
    </source>
</reference>
<gene>
    <name evidence="1" type="ORF">M9Y10_030256</name>
</gene>
<evidence type="ECO:0000313" key="2">
    <source>
        <dbReference type="Proteomes" id="UP001470230"/>
    </source>
</evidence>